<proteinExistence type="predicted"/>
<evidence type="ECO:0000313" key="1">
    <source>
        <dbReference type="EMBL" id="QNP47925.1"/>
    </source>
</evidence>
<evidence type="ECO:0000313" key="2">
    <source>
        <dbReference type="Proteomes" id="UP000516028"/>
    </source>
</evidence>
<organism evidence="1 2">
    <name type="scientific">Diaphorobacter aerolatus</name>
    <dbReference type="NCBI Taxonomy" id="1288495"/>
    <lineage>
        <taxon>Bacteria</taxon>
        <taxon>Pseudomonadati</taxon>
        <taxon>Pseudomonadota</taxon>
        <taxon>Betaproteobacteria</taxon>
        <taxon>Burkholderiales</taxon>
        <taxon>Comamonadaceae</taxon>
        <taxon>Diaphorobacter</taxon>
    </lineage>
</organism>
<reference evidence="1 2" key="1">
    <citation type="submission" date="2020-08" db="EMBL/GenBank/DDBJ databases">
        <title>Genome sequence of Diaphorobacter aerolatus KACC 16536T.</title>
        <authorList>
            <person name="Hyun D.-W."/>
            <person name="Bae J.-W."/>
        </authorList>
    </citation>
    <scope>NUCLEOTIDE SEQUENCE [LARGE SCALE GENOMIC DNA]</scope>
    <source>
        <strain evidence="1 2">KACC 16536</strain>
    </source>
</reference>
<dbReference type="EMBL" id="CP060783">
    <property type="protein sequence ID" value="QNP47925.1"/>
    <property type="molecule type" value="Genomic_DNA"/>
</dbReference>
<name>A0A7H0GI09_9BURK</name>
<dbReference type="KEGG" id="daer:H9K75_17645"/>
<accession>A0A7H0GI09</accession>
<dbReference type="RefSeq" id="WP_187723605.1">
    <property type="nucleotide sequence ID" value="NZ_CP060783.1"/>
</dbReference>
<dbReference type="AlphaFoldDB" id="A0A7H0GI09"/>
<protein>
    <submittedName>
        <fullName evidence="1">DUF1269 domain-containing protein</fullName>
    </submittedName>
</protein>
<dbReference type="Pfam" id="PF06897">
    <property type="entry name" value="DUF1269"/>
    <property type="match status" value="1"/>
</dbReference>
<sequence length="200" mass="20871">MADNIAIVTWNNSSKAYKALTDLRNGSWDFDVAQAAILERNVNGSIDVKDADNAVIGMGALGGGLLGMLVGVLGGPIGVLLGWSSGALFGSLADADVADDSGSILAAMSRAVLPGMTVLLLEVGETTPEALDKFVAKEGGTVVRRPADDVRAEIAAAQDAAESAAAEARRVIHEQKKQATKDKIEGKWNSLKDEFKKTFS</sequence>
<dbReference type="InterPro" id="IPR009200">
    <property type="entry name" value="DUF1269_membrane"/>
</dbReference>
<keyword evidence="2" id="KW-1185">Reference proteome</keyword>
<gene>
    <name evidence="1" type="ORF">H9K75_17645</name>
</gene>
<dbReference type="Proteomes" id="UP000516028">
    <property type="component" value="Chromosome"/>
</dbReference>